<evidence type="ECO:0000313" key="16">
    <source>
        <dbReference type="EMBL" id="TXL64969.1"/>
    </source>
</evidence>
<dbReference type="CDD" id="cd00318">
    <property type="entry name" value="Phosphoglycerate_kinase"/>
    <property type="match status" value="1"/>
</dbReference>
<evidence type="ECO:0000256" key="4">
    <source>
        <dbReference type="ARBA" id="ARBA00011245"/>
    </source>
</evidence>
<protein>
    <recommendedName>
        <fullName evidence="6 12">Phosphoglycerate kinase</fullName>
        <ecNumber evidence="5 12">2.7.2.3</ecNumber>
    </recommendedName>
</protein>
<feature type="binding site" evidence="12">
    <location>
        <position position="36"/>
    </location>
    <ligand>
        <name>substrate</name>
    </ligand>
</feature>
<dbReference type="PANTHER" id="PTHR11406">
    <property type="entry name" value="PHOSPHOGLYCERATE KINASE"/>
    <property type="match status" value="1"/>
</dbReference>
<evidence type="ECO:0000256" key="15">
    <source>
        <dbReference type="RuleBase" id="RU000532"/>
    </source>
</evidence>
<dbReference type="SUPFAM" id="SSF53748">
    <property type="entry name" value="Phosphoglycerate kinase"/>
    <property type="match status" value="1"/>
</dbReference>
<evidence type="ECO:0000256" key="13">
    <source>
        <dbReference type="PIRSR" id="PIRSR000724-1"/>
    </source>
</evidence>
<dbReference type="AlphaFoldDB" id="A0A5C8NUV2"/>
<dbReference type="GO" id="GO:0006096">
    <property type="term" value="P:glycolytic process"/>
    <property type="evidence" value="ECO:0007669"/>
    <property type="project" value="UniProtKB-UniRule"/>
</dbReference>
<dbReference type="PIRSF" id="PIRSF000724">
    <property type="entry name" value="Pgk"/>
    <property type="match status" value="1"/>
</dbReference>
<evidence type="ECO:0000256" key="3">
    <source>
        <dbReference type="ARBA" id="ARBA00008982"/>
    </source>
</evidence>
<dbReference type="InterPro" id="IPR001576">
    <property type="entry name" value="Phosphoglycerate_kinase"/>
</dbReference>
<dbReference type="InterPro" id="IPR015824">
    <property type="entry name" value="Phosphoglycerate_kinase_N"/>
</dbReference>
<dbReference type="Pfam" id="PF00162">
    <property type="entry name" value="PGK"/>
    <property type="match status" value="1"/>
</dbReference>
<dbReference type="GO" id="GO:0043531">
    <property type="term" value="F:ADP binding"/>
    <property type="evidence" value="ECO:0007669"/>
    <property type="project" value="TreeGrafter"/>
</dbReference>
<proteinExistence type="inferred from homology"/>
<feature type="binding site" evidence="12 14">
    <location>
        <begin position="349"/>
        <end position="352"/>
    </location>
    <ligand>
        <name>ATP</name>
        <dbReference type="ChEBI" id="CHEBI:30616"/>
    </ligand>
</feature>
<evidence type="ECO:0000256" key="1">
    <source>
        <dbReference type="ARBA" id="ARBA00000642"/>
    </source>
</evidence>
<evidence type="ECO:0000256" key="5">
    <source>
        <dbReference type="ARBA" id="ARBA00013061"/>
    </source>
</evidence>
<feature type="modified residue" description="Phosphothreonine" evidence="12">
    <location>
        <position position="299"/>
    </location>
</feature>
<feature type="binding site" evidence="13">
    <location>
        <position position="36"/>
    </location>
    <ligand>
        <name>(2R)-3-phosphoglycerate</name>
        <dbReference type="ChEBI" id="CHEBI:58272"/>
    </ligand>
</feature>
<dbReference type="GO" id="GO:0005829">
    <property type="term" value="C:cytosol"/>
    <property type="evidence" value="ECO:0007669"/>
    <property type="project" value="TreeGrafter"/>
</dbReference>
<dbReference type="FunFam" id="3.40.50.1260:FF:000006">
    <property type="entry name" value="Phosphoglycerate kinase"/>
    <property type="match status" value="1"/>
</dbReference>
<dbReference type="HAMAP" id="MF_00145">
    <property type="entry name" value="Phosphoglyc_kinase"/>
    <property type="match status" value="1"/>
</dbReference>
<name>A0A5C8NUV2_9BACI</name>
<evidence type="ECO:0000256" key="8">
    <source>
        <dbReference type="ARBA" id="ARBA00022741"/>
    </source>
</evidence>
<dbReference type="PROSITE" id="PS00111">
    <property type="entry name" value="PGLYCERATE_KINASE"/>
    <property type="match status" value="1"/>
</dbReference>
<dbReference type="PRINTS" id="PR00477">
    <property type="entry name" value="PHGLYCKINASE"/>
</dbReference>
<evidence type="ECO:0000256" key="12">
    <source>
        <dbReference type="HAMAP-Rule" id="MF_00145"/>
    </source>
</evidence>
<comment type="subcellular location">
    <subcellularLocation>
        <location evidence="12">Cytoplasm</location>
    </subcellularLocation>
</comment>
<keyword evidence="7 12" id="KW-0808">Transferase</keyword>
<reference evidence="16 17" key="1">
    <citation type="submission" date="2019-06" db="EMBL/GenBank/DDBJ databases">
        <title>Cerasibacillus sp. nov., isolated from maize field.</title>
        <authorList>
            <person name="Lin S.-Y."/>
            <person name="Tsai C.-F."/>
            <person name="Young C.-C."/>
        </authorList>
    </citation>
    <scope>NUCLEOTIDE SEQUENCE [LARGE SCALE GENOMIC DNA]</scope>
    <source>
        <strain evidence="16 17">CC-CFT480</strain>
    </source>
</reference>
<keyword evidence="12" id="KW-0963">Cytoplasm</keyword>
<dbReference type="Proteomes" id="UP000321574">
    <property type="component" value="Unassembled WGS sequence"/>
</dbReference>
<feature type="binding site" evidence="12">
    <location>
        <position position="292"/>
    </location>
    <ligand>
        <name>ATP</name>
        <dbReference type="ChEBI" id="CHEBI:30616"/>
    </ligand>
</feature>
<dbReference type="EC" id="2.7.2.3" evidence="5 12"/>
<feature type="binding site" evidence="12 14">
    <location>
        <position position="323"/>
    </location>
    <ligand>
        <name>ATP</name>
        <dbReference type="ChEBI" id="CHEBI:30616"/>
    </ligand>
</feature>
<feature type="binding site" evidence="13">
    <location>
        <position position="151"/>
    </location>
    <ligand>
        <name>(2R)-3-phosphoglycerate</name>
        <dbReference type="ChEBI" id="CHEBI:58272"/>
    </ligand>
</feature>
<feature type="binding site" evidence="12 13">
    <location>
        <begin position="59"/>
        <end position="62"/>
    </location>
    <ligand>
        <name>substrate</name>
    </ligand>
</feature>
<keyword evidence="9 12" id="KW-0418">Kinase</keyword>
<dbReference type="EMBL" id="VDUW01000004">
    <property type="protein sequence ID" value="TXL64969.1"/>
    <property type="molecule type" value="Genomic_DNA"/>
</dbReference>
<evidence type="ECO:0000256" key="11">
    <source>
        <dbReference type="ARBA" id="ARBA00023152"/>
    </source>
</evidence>
<comment type="pathway">
    <text evidence="2 12">Carbohydrate degradation; glycolysis; pyruvate from D-glyceraldehyde 3-phosphate: step 2/5.</text>
</comment>
<evidence type="ECO:0000256" key="2">
    <source>
        <dbReference type="ARBA" id="ARBA00004838"/>
    </source>
</evidence>
<feature type="binding site" evidence="12">
    <location>
        <position position="151"/>
    </location>
    <ligand>
        <name>substrate</name>
    </ligand>
</feature>
<keyword evidence="10 12" id="KW-0067">ATP-binding</keyword>
<feature type="binding site" evidence="12 14">
    <location>
        <position position="201"/>
    </location>
    <ligand>
        <name>ATP</name>
        <dbReference type="ChEBI" id="CHEBI:30616"/>
    </ligand>
</feature>
<dbReference type="FunFam" id="3.40.50.1260:FF:000003">
    <property type="entry name" value="Phosphoglycerate kinase"/>
    <property type="match status" value="1"/>
</dbReference>
<evidence type="ECO:0000313" key="17">
    <source>
        <dbReference type="Proteomes" id="UP000321574"/>
    </source>
</evidence>
<evidence type="ECO:0000256" key="10">
    <source>
        <dbReference type="ARBA" id="ARBA00022840"/>
    </source>
</evidence>
<dbReference type="InterPro" id="IPR036043">
    <property type="entry name" value="Phosphoglycerate_kinase_sf"/>
</dbReference>
<comment type="similarity">
    <text evidence="3 12 15">Belongs to the phosphoglycerate kinase family.</text>
</comment>
<feature type="binding site" evidence="12">
    <location>
        <position position="118"/>
    </location>
    <ligand>
        <name>substrate</name>
    </ligand>
</feature>
<comment type="catalytic activity">
    <reaction evidence="1 12 15">
        <text>(2R)-3-phosphoglycerate + ATP = (2R)-3-phospho-glyceroyl phosphate + ADP</text>
        <dbReference type="Rhea" id="RHEA:14801"/>
        <dbReference type="ChEBI" id="CHEBI:30616"/>
        <dbReference type="ChEBI" id="CHEBI:57604"/>
        <dbReference type="ChEBI" id="CHEBI:58272"/>
        <dbReference type="ChEBI" id="CHEBI:456216"/>
        <dbReference type="EC" id="2.7.2.3"/>
    </reaction>
</comment>
<keyword evidence="12" id="KW-0597">Phosphoprotein</keyword>
<dbReference type="GO" id="GO:0005524">
    <property type="term" value="F:ATP binding"/>
    <property type="evidence" value="ECO:0007669"/>
    <property type="project" value="UniProtKB-KW"/>
</dbReference>
<dbReference type="PANTHER" id="PTHR11406:SF23">
    <property type="entry name" value="PHOSPHOGLYCERATE KINASE 1, CHLOROPLASTIC-RELATED"/>
    <property type="match status" value="1"/>
</dbReference>
<dbReference type="InterPro" id="IPR015911">
    <property type="entry name" value="Phosphoglycerate_kinase_CS"/>
</dbReference>
<evidence type="ECO:0000256" key="7">
    <source>
        <dbReference type="ARBA" id="ARBA00022679"/>
    </source>
</evidence>
<feature type="binding site" evidence="13">
    <location>
        <position position="118"/>
    </location>
    <ligand>
        <name>(2R)-3-phosphoglycerate</name>
        <dbReference type="ChEBI" id="CHEBI:58272"/>
    </ligand>
</feature>
<accession>A0A5C8NUV2</accession>
<organism evidence="16 17">
    <name type="scientific">Cerasibacillus terrae</name>
    <dbReference type="NCBI Taxonomy" id="2498845"/>
    <lineage>
        <taxon>Bacteria</taxon>
        <taxon>Bacillati</taxon>
        <taxon>Bacillota</taxon>
        <taxon>Bacilli</taxon>
        <taxon>Bacillales</taxon>
        <taxon>Bacillaceae</taxon>
        <taxon>Cerasibacillus</taxon>
    </lineage>
</organism>
<keyword evidence="11 12" id="KW-0324">Glycolysis</keyword>
<evidence type="ECO:0000256" key="14">
    <source>
        <dbReference type="PIRSR" id="PIRSR000724-2"/>
    </source>
</evidence>
<evidence type="ECO:0000256" key="6">
    <source>
        <dbReference type="ARBA" id="ARBA00016471"/>
    </source>
</evidence>
<gene>
    <name evidence="12" type="primary">pgk</name>
    <name evidence="16" type="ORF">FHP05_07425</name>
</gene>
<evidence type="ECO:0000256" key="9">
    <source>
        <dbReference type="ARBA" id="ARBA00022777"/>
    </source>
</evidence>
<comment type="caution">
    <text evidence="12">Lacks conserved residue(s) required for the propagation of feature annotation.</text>
</comment>
<dbReference type="GO" id="GO:0004618">
    <property type="term" value="F:phosphoglycerate kinase activity"/>
    <property type="evidence" value="ECO:0007669"/>
    <property type="project" value="UniProtKB-UniRule"/>
</dbReference>
<comment type="subunit">
    <text evidence="4 12">Monomer.</text>
</comment>
<dbReference type="OrthoDB" id="9808460at2"/>
<dbReference type="Gene3D" id="3.40.50.1260">
    <property type="entry name" value="Phosphoglycerate kinase, N-terminal domain"/>
    <property type="match status" value="2"/>
</dbReference>
<dbReference type="RefSeq" id="WP_147666670.1">
    <property type="nucleotide sequence ID" value="NZ_VDUW01000004.1"/>
</dbReference>
<comment type="caution">
    <text evidence="16">The sequence shown here is derived from an EMBL/GenBank/DDBJ whole genome shotgun (WGS) entry which is preliminary data.</text>
</comment>
<feature type="binding site" evidence="12 13">
    <location>
        <begin position="21"/>
        <end position="23"/>
    </location>
    <ligand>
        <name>substrate</name>
    </ligand>
</feature>
<dbReference type="GO" id="GO:0006094">
    <property type="term" value="P:gluconeogenesis"/>
    <property type="evidence" value="ECO:0007669"/>
    <property type="project" value="TreeGrafter"/>
</dbReference>
<keyword evidence="17" id="KW-1185">Reference proteome</keyword>
<sequence length="393" mass="42698">MNKKTLQDIQVKGKKVFCRVDFNVPMEDGEITDDTRIKAALPTIEHLLEKGAKVILASHLGRPKGQVVEELRLDPVAKRLSDLTGKVVMKTDAVHGKEVNEAISQMEDGDILLIENVRFEAGETNNDPELSQAFADMADIYVNDAFGTAHRAHASTAGVAEKLPAVAGFLMEKEIAVLSKALENPERPFTAIIGGAKVKDKIDVIDHLLDKVDYLLIGGGLAYTFIKAKDYEIGNSLLEEDKIDLAKEFLKKAEEKGVQFVIPEDAVIADEFSEDANSKIVSIEDMPKDWQGLDIGLKTRETFADIISKSKLVIWNGPMGVFEMNAFAGGTRAVAESLAQTEAFTIIGGGDSAAAVEKFDLVHEMDHVSTGGGASLEFMEGKELPGIKALDDK</sequence>
<keyword evidence="8 12" id="KW-0547">Nucleotide-binding</keyword>
<dbReference type="UniPathway" id="UPA00109">
    <property type="reaction ID" value="UER00185"/>
</dbReference>